<comment type="catalytic activity">
    <reaction evidence="12">
        <text>a hydroperoxide + [thioredoxin]-dithiol = an alcohol + [thioredoxin]-disulfide + H2O</text>
        <dbReference type="Rhea" id="RHEA:62620"/>
        <dbReference type="Rhea" id="RHEA-COMP:10698"/>
        <dbReference type="Rhea" id="RHEA-COMP:10700"/>
        <dbReference type="ChEBI" id="CHEBI:15377"/>
        <dbReference type="ChEBI" id="CHEBI:29950"/>
        <dbReference type="ChEBI" id="CHEBI:30879"/>
        <dbReference type="ChEBI" id="CHEBI:35924"/>
        <dbReference type="ChEBI" id="CHEBI:50058"/>
        <dbReference type="EC" id="1.11.1.24"/>
    </reaction>
</comment>
<evidence type="ECO:0000256" key="8">
    <source>
        <dbReference type="ARBA" id="ARBA00023284"/>
    </source>
</evidence>
<keyword evidence="7" id="KW-1015">Disulfide bond</keyword>
<dbReference type="CDD" id="cd03017">
    <property type="entry name" value="PRX_BCP"/>
    <property type="match status" value="1"/>
</dbReference>
<dbReference type="RefSeq" id="WP_106182164.1">
    <property type="nucleotide sequence ID" value="NZ_MUHY01000001.1"/>
</dbReference>
<evidence type="ECO:0000313" key="14">
    <source>
        <dbReference type="EMBL" id="PSB92067.1"/>
    </source>
</evidence>
<dbReference type="PIRSF" id="PIRSF000239">
    <property type="entry name" value="AHPC"/>
    <property type="match status" value="1"/>
</dbReference>
<keyword evidence="6" id="KW-0560">Oxidoreductase</keyword>
<protein>
    <recommendedName>
        <fullName evidence="3">thioredoxin-dependent peroxiredoxin</fullName>
        <ecNumber evidence="3">1.11.1.24</ecNumber>
    </recommendedName>
    <alternativeName>
        <fullName evidence="9">Thioredoxin peroxidase</fullName>
    </alternativeName>
    <alternativeName>
        <fullName evidence="11">Thioredoxin-dependent peroxiredoxin Bcp</fullName>
    </alternativeName>
</protein>
<dbReference type="InterPro" id="IPR036249">
    <property type="entry name" value="Thioredoxin-like_sf"/>
</dbReference>
<evidence type="ECO:0000256" key="11">
    <source>
        <dbReference type="ARBA" id="ARBA00042639"/>
    </source>
</evidence>
<dbReference type="PANTHER" id="PTHR42801">
    <property type="entry name" value="THIOREDOXIN-DEPENDENT PEROXIDE REDUCTASE"/>
    <property type="match status" value="1"/>
</dbReference>
<comment type="caution">
    <text evidence="14">The sequence shown here is derived from an EMBL/GenBank/DDBJ whole genome shotgun (WGS) entry which is preliminary data.</text>
</comment>
<accession>A0ABX5FFM9</accession>
<evidence type="ECO:0000259" key="13">
    <source>
        <dbReference type="PROSITE" id="PS51352"/>
    </source>
</evidence>
<keyword evidence="4" id="KW-0575">Peroxidase</keyword>
<evidence type="ECO:0000313" key="15">
    <source>
        <dbReference type="Proteomes" id="UP000242660"/>
    </source>
</evidence>
<dbReference type="EC" id="1.11.1.24" evidence="3"/>
<dbReference type="InterPro" id="IPR013766">
    <property type="entry name" value="Thioredoxin_domain"/>
</dbReference>
<gene>
    <name evidence="14" type="primary">bcp</name>
    <name evidence="14" type="ORF">BZL35_00293</name>
</gene>
<dbReference type="Pfam" id="PF00578">
    <property type="entry name" value="AhpC-TSA"/>
    <property type="match status" value="1"/>
</dbReference>
<comment type="subunit">
    <text evidence="2">Monomer.</text>
</comment>
<dbReference type="SUPFAM" id="SSF52833">
    <property type="entry name" value="Thioredoxin-like"/>
    <property type="match status" value="1"/>
</dbReference>
<organism evidence="14 15">
    <name type="scientific">Candidatus Pandoraea novymonadis</name>
    <dbReference type="NCBI Taxonomy" id="1808959"/>
    <lineage>
        <taxon>Bacteria</taxon>
        <taxon>Pseudomonadati</taxon>
        <taxon>Pseudomonadota</taxon>
        <taxon>Betaproteobacteria</taxon>
        <taxon>Burkholderiales</taxon>
        <taxon>Burkholderiaceae</taxon>
        <taxon>Pandoraea</taxon>
    </lineage>
</organism>
<evidence type="ECO:0000256" key="9">
    <source>
        <dbReference type="ARBA" id="ARBA00032824"/>
    </source>
</evidence>
<keyword evidence="15" id="KW-1185">Reference proteome</keyword>
<evidence type="ECO:0000256" key="1">
    <source>
        <dbReference type="ARBA" id="ARBA00003330"/>
    </source>
</evidence>
<evidence type="ECO:0000256" key="12">
    <source>
        <dbReference type="ARBA" id="ARBA00049091"/>
    </source>
</evidence>
<name>A0ABX5FFM9_9BURK</name>
<dbReference type="EMBL" id="MUHY01000001">
    <property type="protein sequence ID" value="PSB92067.1"/>
    <property type="molecule type" value="Genomic_DNA"/>
</dbReference>
<evidence type="ECO:0000256" key="6">
    <source>
        <dbReference type="ARBA" id="ARBA00023002"/>
    </source>
</evidence>
<comment type="similarity">
    <text evidence="10">Belongs to the peroxiredoxin family. BCP/PrxQ subfamily.</text>
</comment>
<feature type="domain" description="Thioredoxin" evidence="13">
    <location>
        <begin position="3"/>
        <end position="153"/>
    </location>
</feature>
<evidence type="ECO:0000256" key="10">
    <source>
        <dbReference type="ARBA" id="ARBA00038489"/>
    </source>
</evidence>
<evidence type="ECO:0000256" key="4">
    <source>
        <dbReference type="ARBA" id="ARBA00022559"/>
    </source>
</evidence>
<evidence type="ECO:0000256" key="5">
    <source>
        <dbReference type="ARBA" id="ARBA00022862"/>
    </source>
</evidence>
<dbReference type="InterPro" id="IPR024706">
    <property type="entry name" value="Peroxiredoxin_AhpC-typ"/>
</dbReference>
<dbReference type="InterPro" id="IPR000866">
    <property type="entry name" value="AhpC/TSA"/>
</dbReference>
<keyword evidence="8" id="KW-0676">Redox-active center</keyword>
<proteinExistence type="inferred from homology"/>
<evidence type="ECO:0000256" key="3">
    <source>
        <dbReference type="ARBA" id="ARBA00013017"/>
    </source>
</evidence>
<evidence type="ECO:0000256" key="7">
    <source>
        <dbReference type="ARBA" id="ARBA00023157"/>
    </source>
</evidence>
<sequence>MTVIIDTHVPDFTAAATGGEISLKGLRGRKVIIYFYPKDNTAGCTMESMAFRDAYTQFIELNSEIIGVSRDSLRSHDSFKRKLGLPFPLLSDVEEKICNLFDVLKKKKLYGKEYMGIERSTFLIDTNGILRKEWRCVKVANHVDEVLSAIQAL</sequence>
<dbReference type="InterPro" id="IPR050924">
    <property type="entry name" value="Peroxiredoxin_BCP/PrxQ"/>
</dbReference>
<keyword evidence="5" id="KW-0049">Antioxidant</keyword>
<dbReference type="PROSITE" id="PS51352">
    <property type="entry name" value="THIOREDOXIN_2"/>
    <property type="match status" value="1"/>
</dbReference>
<reference evidence="14 15" key="1">
    <citation type="journal article" date="2017" name="Front. Microbiol.">
        <title>Genome of Ca. Pandoraea novymonadis, an Endosymbiotic Bacterium of the Trypanosomatid Novymonas esmeraldas.</title>
        <authorList>
            <person name="Kostygov A.Y."/>
            <person name="Butenko A."/>
            <person name="Nenarokova A."/>
            <person name="Tashyreva D."/>
            <person name="Flegontov P."/>
            <person name="Lukes J."/>
            <person name="Yurchenko V."/>
        </authorList>
    </citation>
    <scope>NUCLEOTIDE SEQUENCE [LARGE SCALE GENOMIC DNA]</scope>
    <source>
        <strain evidence="14 15">E262</strain>
    </source>
</reference>
<evidence type="ECO:0000256" key="2">
    <source>
        <dbReference type="ARBA" id="ARBA00011245"/>
    </source>
</evidence>
<dbReference type="PANTHER" id="PTHR42801:SF4">
    <property type="entry name" value="AHPC_TSA FAMILY PROTEIN"/>
    <property type="match status" value="1"/>
</dbReference>
<comment type="function">
    <text evidence="1">Thiol-specific peroxidase that catalyzes the reduction of hydrogen peroxide and organic hydroperoxides to water and alcohols, respectively. Plays a role in cell protection against oxidative stress by detoxifying peroxides and as sensor of hydrogen peroxide-mediated signaling events.</text>
</comment>
<dbReference type="Proteomes" id="UP000242660">
    <property type="component" value="Unassembled WGS sequence"/>
</dbReference>
<dbReference type="Gene3D" id="3.40.30.10">
    <property type="entry name" value="Glutaredoxin"/>
    <property type="match status" value="1"/>
</dbReference>